<reference evidence="1" key="2">
    <citation type="submission" date="2020-01" db="EMBL/GenBank/DDBJ databases">
        <authorList>
            <person name="Hornung B."/>
        </authorList>
    </citation>
    <scope>NUCLEOTIDE SEQUENCE</scope>
    <source>
        <strain evidence="1">PacBioINE</strain>
    </source>
</reference>
<organism evidence="1">
    <name type="scientific">Acididesulfobacillus acetoxydans</name>
    <dbReference type="NCBI Taxonomy" id="1561005"/>
    <lineage>
        <taxon>Bacteria</taxon>
        <taxon>Bacillati</taxon>
        <taxon>Bacillota</taxon>
        <taxon>Clostridia</taxon>
        <taxon>Eubacteriales</taxon>
        <taxon>Peptococcaceae</taxon>
        <taxon>Acididesulfobacillus</taxon>
    </lineage>
</organism>
<sequence>MDNLIKKILAFRDARNWSQYHKPKDLAISVALEAGELLENFQWRTNEEAVTEKFDNIKDELADVFIYLFLLSDRLGIDVKAAIEDKLVQNELKYPLRKAYGSRKKYDEL</sequence>
<proteinExistence type="predicted"/>
<dbReference type="EC" id="3.6.1.12" evidence="1"/>
<dbReference type="CDD" id="cd11537">
    <property type="entry name" value="NTP-PPase_RS21-C6_like"/>
    <property type="match status" value="1"/>
</dbReference>
<dbReference type="Proteomes" id="UP000836597">
    <property type="component" value="Chromosome"/>
</dbReference>
<dbReference type="KEGG" id="aacx:DEACI_3100"/>
<evidence type="ECO:0000313" key="2">
    <source>
        <dbReference type="EMBL" id="CEJ08339.1"/>
    </source>
</evidence>
<dbReference type="PANTHER" id="PTHR46523:SF1">
    <property type="entry name" value="DCTP PYROPHOSPHATASE 1"/>
    <property type="match status" value="1"/>
</dbReference>
<keyword evidence="3" id="KW-1185">Reference proteome</keyword>
<dbReference type="GO" id="GO:0009143">
    <property type="term" value="P:nucleoside triphosphate catabolic process"/>
    <property type="evidence" value="ECO:0007669"/>
    <property type="project" value="InterPro"/>
</dbReference>
<accession>A0A8S0XCG6</accession>
<protein>
    <submittedName>
        <fullName evidence="2">Predicted pyrophosphatase</fullName>
    </submittedName>
    <submittedName>
        <fullName evidence="1">dCTP diphosphatase</fullName>
        <ecNumber evidence="1">3.6.1.12</ecNumber>
    </submittedName>
</protein>
<reference evidence="2" key="1">
    <citation type="submission" date="2014-11" db="EMBL/GenBank/DDBJ databases">
        <authorList>
            <person name="Hornung B.V."/>
        </authorList>
    </citation>
    <scope>NUCLEOTIDE SEQUENCE</scope>
    <source>
        <strain evidence="2">INE</strain>
    </source>
</reference>
<keyword evidence="1" id="KW-0378">Hydrolase</keyword>
<gene>
    <name evidence="2" type="ORF">DEACI_2815</name>
    <name evidence="1" type="ORF">DEACI_3100</name>
</gene>
<dbReference type="Gene3D" id="1.10.287.1080">
    <property type="entry name" value="MazG-like"/>
    <property type="match status" value="1"/>
</dbReference>
<dbReference type="GO" id="GO:0047840">
    <property type="term" value="F:dCTP diphosphatase activity"/>
    <property type="evidence" value="ECO:0007669"/>
    <property type="project" value="UniProtKB-EC"/>
</dbReference>
<dbReference type="AlphaFoldDB" id="A0A8S0XCG6"/>
<dbReference type="PIRSF" id="PIRSF029826">
    <property type="entry name" value="UCP029826_pph"/>
    <property type="match status" value="1"/>
</dbReference>
<dbReference type="RefSeq" id="WP_240985795.1">
    <property type="nucleotide sequence ID" value="NZ_CDGJ01000081.1"/>
</dbReference>
<evidence type="ECO:0000313" key="3">
    <source>
        <dbReference type="Proteomes" id="UP001071230"/>
    </source>
</evidence>
<dbReference type="PANTHER" id="PTHR46523">
    <property type="entry name" value="DCTP PYROPHOSPHATASE 1"/>
    <property type="match status" value="1"/>
</dbReference>
<dbReference type="EMBL" id="LR746496">
    <property type="protein sequence ID" value="CAA7602426.1"/>
    <property type="molecule type" value="Genomic_DNA"/>
</dbReference>
<dbReference type="InterPro" id="IPR052555">
    <property type="entry name" value="dCTP_Pyrophosphatase"/>
</dbReference>
<dbReference type="EMBL" id="CDGJ01000081">
    <property type="protein sequence ID" value="CEJ08339.1"/>
    <property type="molecule type" value="Genomic_DNA"/>
</dbReference>
<dbReference type="Pfam" id="PF12643">
    <property type="entry name" value="MazG-like"/>
    <property type="match status" value="1"/>
</dbReference>
<dbReference type="InterPro" id="IPR025984">
    <property type="entry name" value="DCTPP"/>
</dbReference>
<evidence type="ECO:0000313" key="1">
    <source>
        <dbReference type="EMBL" id="CAA7602426.1"/>
    </source>
</evidence>
<name>A0A8S0XCG6_9FIRM</name>
<dbReference type="SUPFAM" id="SSF101386">
    <property type="entry name" value="all-alpha NTP pyrophosphatases"/>
    <property type="match status" value="1"/>
</dbReference>
<dbReference type="Proteomes" id="UP001071230">
    <property type="component" value="Unassembled WGS sequence"/>
</dbReference>